<dbReference type="EMBL" id="JANEYF010000647">
    <property type="protein sequence ID" value="KAJ8968830.1"/>
    <property type="molecule type" value="Genomic_DNA"/>
</dbReference>
<gene>
    <name evidence="10" type="ORF">NQ314_002068</name>
</gene>
<organism evidence="10 11">
    <name type="scientific">Rhamnusium bicolor</name>
    <dbReference type="NCBI Taxonomy" id="1586634"/>
    <lineage>
        <taxon>Eukaryota</taxon>
        <taxon>Metazoa</taxon>
        <taxon>Ecdysozoa</taxon>
        <taxon>Arthropoda</taxon>
        <taxon>Hexapoda</taxon>
        <taxon>Insecta</taxon>
        <taxon>Pterygota</taxon>
        <taxon>Neoptera</taxon>
        <taxon>Endopterygota</taxon>
        <taxon>Coleoptera</taxon>
        <taxon>Polyphaga</taxon>
        <taxon>Cucujiformia</taxon>
        <taxon>Chrysomeloidea</taxon>
        <taxon>Cerambycidae</taxon>
        <taxon>Lepturinae</taxon>
        <taxon>Rhagiini</taxon>
        <taxon>Rhamnusium</taxon>
    </lineage>
</organism>
<evidence type="ECO:0000256" key="2">
    <source>
        <dbReference type="ARBA" id="ARBA00022723"/>
    </source>
</evidence>
<evidence type="ECO:0000313" key="11">
    <source>
        <dbReference type="Proteomes" id="UP001162156"/>
    </source>
</evidence>
<dbReference type="AlphaFoldDB" id="A0AAV8ZSI4"/>
<dbReference type="InterPro" id="IPR007021">
    <property type="entry name" value="DUF659"/>
</dbReference>
<evidence type="ECO:0000256" key="5">
    <source>
        <dbReference type="ARBA" id="ARBA00023015"/>
    </source>
</evidence>
<feature type="domain" description="BED-type" evidence="9">
    <location>
        <begin position="3"/>
        <end position="57"/>
    </location>
</feature>
<keyword evidence="6" id="KW-0804">Transcription</keyword>
<name>A0AAV8ZSI4_9CUCU</name>
<protein>
    <recommendedName>
        <fullName evidence="9">BED-type domain-containing protein</fullName>
    </recommendedName>
</protein>
<dbReference type="InterPro" id="IPR052035">
    <property type="entry name" value="ZnF_BED_domain_contain"/>
</dbReference>
<dbReference type="Pfam" id="PF04937">
    <property type="entry name" value="DUF659"/>
    <property type="match status" value="1"/>
</dbReference>
<keyword evidence="5" id="KW-0805">Transcription regulation</keyword>
<keyword evidence="7" id="KW-0539">Nucleus</keyword>
<evidence type="ECO:0000256" key="7">
    <source>
        <dbReference type="ARBA" id="ARBA00023242"/>
    </source>
</evidence>
<evidence type="ECO:0000256" key="4">
    <source>
        <dbReference type="ARBA" id="ARBA00022833"/>
    </source>
</evidence>
<comment type="subcellular location">
    <subcellularLocation>
        <location evidence="1">Nucleus</location>
    </subcellularLocation>
</comment>
<dbReference type="InterPro" id="IPR003656">
    <property type="entry name" value="Znf_BED"/>
</dbReference>
<comment type="caution">
    <text evidence="10">The sequence shown here is derived from an EMBL/GenBank/DDBJ whole genome shotgun (WGS) entry which is preliminary data.</text>
</comment>
<evidence type="ECO:0000256" key="8">
    <source>
        <dbReference type="PROSITE-ProRule" id="PRU00027"/>
    </source>
</evidence>
<evidence type="ECO:0000256" key="1">
    <source>
        <dbReference type="ARBA" id="ARBA00004123"/>
    </source>
</evidence>
<dbReference type="GO" id="GO:0003677">
    <property type="term" value="F:DNA binding"/>
    <property type="evidence" value="ECO:0007669"/>
    <property type="project" value="InterPro"/>
</dbReference>
<evidence type="ECO:0000256" key="3">
    <source>
        <dbReference type="ARBA" id="ARBA00022771"/>
    </source>
</evidence>
<accession>A0AAV8ZSI4</accession>
<keyword evidence="2" id="KW-0479">Metal-binding</keyword>
<dbReference type="GO" id="GO:0008270">
    <property type="term" value="F:zinc ion binding"/>
    <property type="evidence" value="ECO:0007669"/>
    <property type="project" value="UniProtKB-KW"/>
</dbReference>
<keyword evidence="11" id="KW-1185">Reference proteome</keyword>
<reference evidence="10" key="1">
    <citation type="journal article" date="2023" name="Insect Mol. Biol.">
        <title>Genome sequencing provides insights into the evolution of gene families encoding plant cell wall-degrading enzymes in longhorned beetles.</title>
        <authorList>
            <person name="Shin N.R."/>
            <person name="Okamura Y."/>
            <person name="Kirsch R."/>
            <person name="Pauchet Y."/>
        </authorList>
    </citation>
    <scope>NUCLEOTIDE SEQUENCE</scope>
    <source>
        <strain evidence="10">RBIC_L_NR</strain>
    </source>
</reference>
<dbReference type="SUPFAM" id="SSF53098">
    <property type="entry name" value="Ribonuclease H-like"/>
    <property type="match status" value="1"/>
</dbReference>
<evidence type="ECO:0000313" key="10">
    <source>
        <dbReference type="EMBL" id="KAJ8968830.1"/>
    </source>
</evidence>
<dbReference type="Proteomes" id="UP001162156">
    <property type="component" value="Unassembled WGS sequence"/>
</dbReference>
<sequence>MVKSKTEIWHYYEESENENKKTSCVKCKFCKNEYAKNATRMRLHLLHCIHVPDAVKSKFRQYNVESTPRVLLHSQLRNEIDTSTVKNDSAISDRGGLFKTPKSYTTTTKSHSSSIMATFFDGMKEDEHTELKVLFARAIYASCTPFSIVENNEWQMFFKKLRPSFVLPTRYLLANRLLNDEYDRVQVQVEEKLRQSENLSLQCDGWSNLRNESVINFIITTSDPLFVKTVLTKTERHTGDYLESIITDVLEAYGPEKFMAIVTDNASNMKKGTKQCTAKYPHLISYGCLAHTLHLLCHDVLKLESVRRQLLKI</sequence>
<keyword evidence="3 8" id="KW-0863">Zinc-finger</keyword>
<dbReference type="PANTHER" id="PTHR46481:SF10">
    <property type="entry name" value="ZINC FINGER BED DOMAIN-CONTAINING PROTEIN 39"/>
    <property type="match status" value="1"/>
</dbReference>
<dbReference type="SUPFAM" id="SSF140996">
    <property type="entry name" value="Hermes dimerisation domain"/>
    <property type="match status" value="1"/>
</dbReference>
<proteinExistence type="predicted"/>
<dbReference type="GO" id="GO:0005634">
    <property type="term" value="C:nucleus"/>
    <property type="evidence" value="ECO:0007669"/>
    <property type="project" value="UniProtKB-SubCell"/>
</dbReference>
<dbReference type="PROSITE" id="PS50808">
    <property type="entry name" value="ZF_BED"/>
    <property type="match status" value="1"/>
</dbReference>
<dbReference type="InterPro" id="IPR012337">
    <property type="entry name" value="RNaseH-like_sf"/>
</dbReference>
<evidence type="ECO:0000259" key="9">
    <source>
        <dbReference type="PROSITE" id="PS50808"/>
    </source>
</evidence>
<evidence type="ECO:0000256" key="6">
    <source>
        <dbReference type="ARBA" id="ARBA00023163"/>
    </source>
</evidence>
<keyword evidence="4" id="KW-0862">Zinc</keyword>
<dbReference type="PANTHER" id="PTHR46481">
    <property type="entry name" value="ZINC FINGER BED DOMAIN-CONTAINING PROTEIN 4"/>
    <property type="match status" value="1"/>
</dbReference>